<evidence type="ECO:0000313" key="2">
    <source>
        <dbReference type="EMBL" id="NYS61740.1"/>
    </source>
</evidence>
<dbReference type="SUPFAM" id="SSF56925">
    <property type="entry name" value="OMPA-like"/>
    <property type="match status" value="1"/>
</dbReference>
<dbReference type="InterPro" id="IPR011250">
    <property type="entry name" value="OMP/PagP_B-barrel"/>
</dbReference>
<accession>A0A7Z0LMI8</accession>
<protein>
    <submittedName>
        <fullName evidence="2">DUF481 domain-containing protein</fullName>
    </submittedName>
</protein>
<comment type="caution">
    <text evidence="2">The sequence shown here is derived from an EMBL/GenBank/DDBJ whole genome shotgun (WGS) entry which is preliminary data.</text>
</comment>
<evidence type="ECO:0000256" key="1">
    <source>
        <dbReference type="SAM" id="SignalP"/>
    </source>
</evidence>
<organism evidence="2 3">
    <name type="scientific">Vreelandella salicampi</name>
    <dbReference type="NCBI Taxonomy" id="1449798"/>
    <lineage>
        <taxon>Bacteria</taxon>
        <taxon>Pseudomonadati</taxon>
        <taxon>Pseudomonadota</taxon>
        <taxon>Gammaproteobacteria</taxon>
        <taxon>Oceanospirillales</taxon>
        <taxon>Halomonadaceae</taxon>
        <taxon>Vreelandella</taxon>
    </lineage>
</organism>
<dbReference type="Proteomes" id="UP000586119">
    <property type="component" value="Unassembled WGS sequence"/>
</dbReference>
<dbReference type="AlphaFoldDB" id="A0A7Z0LMI8"/>
<dbReference type="Pfam" id="PF04338">
    <property type="entry name" value="DUF481"/>
    <property type="match status" value="1"/>
</dbReference>
<dbReference type="RefSeq" id="WP_179931069.1">
    <property type="nucleotide sequence ID" value="NZ_JACCDF010000012.1"/>
</dbReference>
<dbReference type="Gene3D" id="2.40.160.20">
    <property type="match status" value="1"/>
</dbReference>
<sequence>MTRGFISPRQREGKLFLALCGLLAPLPLAADTLWLENGDRITGTVLRYTVNEWQLDSDAAGILFIDAEHVARVEWSGAEVPVSDFLSEARASNRPEDRPFSSRGNLDVAVEYENSTVDTHEVDIDLRQHVAQGVWRHTWRGSYYREYRDNERRDNDWELAYSPERFVSRQRFWQGRVSAKRDWEEDISRRLALGVGPGYQFWDTEQSAFSLSALLSRNRFTYASQPEERFYSWALQWQFNRHFWQELFELYASGRTGRAFSGATGFQFNAETGVRYPLTEWMSLNMAVEADWVENSAEDLRDTLYHVGMGVNW</sequence>
<feature type="chain" id="PRO_5031453512" evidence="1">
    <location>
        <begin position="30"/>
        <end position="313"/>
    </location>
</feature>
<feature type="signal peptide" evidence="1">
    <location>
        <begin position="1"/>
        <end position="29"/>
    </location>
</feature>
<reference evidence="2 3" key="1">
    <citation type="journal article" date="2015" name="Int. J. Syst. Evol. Microbiol.">
        <title>Halomonas salicampi sp. nov., a halotolerant and alkalitolerant bacterium isolated from a saltern soil.</title>
        <authorList>
            <person name="Lee J.C."/>
            <person name="Kim Y.S."/>
            <person name="Yun B.S."/>
            <person name="Whang K.S."/>
        </authorList>
    </citation>
    <scope>NUCLEOTIDE SEQUENCE [LARGE SCALE GENOMIC DNA]</scope>
    <source>
        <strain evidence="2 3">BH103</strain>
    </source>
</reference>
<dbReference type="InterPro" id="IPR007433">
    <property type="entry name" value="DUF481"/>
</dbReference>
<keyword evidence="1" id="KW-0732">Signal</keyword>
<evidence type="ECO:0000313" key="3">
    <source>
        <dbReference type="Proteomes" id="UP000586119"/>
    </source>
</evidence>
<name>A0A7Z0LMI8_9GAMM</name>
<keyword evidence="3" id="KW-1185">Reference proteome</keyword>
<dbReference type="EMBL" id="JACCDF010000012">
    <property type="protein sequence ID" value="NYS61740.1"/>
    <property type="molecule type" value="Genomic_DNA"/>
</dbReference>
<proteinExistence type="predicted"/>
<gene>
    <name evidence="2" type="ORF">HZS81_13360</name>
</gene>